<dbReference type="InterPro" id="IPR036034">
    <property type="entry name" value="PDZ_sf"/>
</dbReference>
<keyword evidence="2" id="KW-0645">Protease</keyword>
<dbReference type="PRINTS" id="PR00834">
    <property type="entry name" value="PROTEASES2C"/>
</dbReference>
<dbReference type="PROSITE" id="PS50106">
    <property type="entry name" value="PDZ"/>
    <property type="match status" value="1"/>
</dbReference>
<keyword evidence="3" id="KW-0378">Hydrolase</keyword>
<dbReference type="Gene3D" id="2.40.10.120">
    <property type="match status" value="1"/>
</dbReference>
<feature type="compositionally biased region" description="Low complexity" evidence="4">
    <location>
        <begin position="1"/>
        <end position="18"/>
    </location>
</feature>
<evidence type="ECO:0000259" key="6">
    <source>
        <dbReference type="PROSITE" id="PS50106"/>
    </source>
</evidence>
<keyword evidence="5" id="KW-0812">Transmembrane</keyword>
<dbReference type="EMBL" id="LN879430">
    <property type="protein sequence ID" value="CUH93132.1"/>
    <property type="molecule type" value="Genomic_DNA"/>
</dbReference>
<dbReference type="SUPFAM" id="SSF50156">
    <property type="entry name" value="PDZ domain-like"/>
    <property type="match status" value="1"/>
</dbReference>
<dbReference type="RefSeq" id="WP_058258401.1">
    <property type="nucleotide sequence ID" value="NZ_DUPS01000008.1"/>
</dbReference>
<dbReference type="PANTHER" id="PTHR22939">
    <property type="entry name" value="SERINE PROTEASE FAMILY S1C HTRA-RELATED"/>
    <property type="match status" value="1"/>
</dbReference>
<keyword evidence="8" id="KW-1185">Reference proteome</keyword>
<dbReference type="AlphaFoldDB" id="A0A0K8J6X0"/>
<dbReference type="PANTHER" id="PTHR22939:SF129">
    <property type="entry name" value="SERINE PROTEASE HTRA2, MITOCHONDRIAL"/>
    <property type="match status" value="1"/>
</dbReference>
<dbReference type="GO" id="GO:0006508">
    <property type="term" value="P:proteolysis"/>
    <property type="evidence" value="ECO:0007669"/>
    <property type="project" value="UniProtKB-KW"/>
</dbReference>
<protein>
    <recommendedName>
        <fullName evidence="6">PDZ domain-containing protein</fullName>
    </recommendedName>
</protein>
<evidence type="ECO:0000256" key="4">
    <source>
        <dbReference type="SAM" id="MobiDB-lite"/>
    </source>
</evidence>
<feature type="domain" description="PDZ" evidence="6">
    <location>
        <begin position="315"/>
        <end position="414"/>
    </location>
</feature>
<evidence type="ECO:0000313" key="7">
    <source>
        <dbReference type="EMBL" id="CUH93132.1"/>
    </source>
</evidence>
<dbReference type="Pfam" id="PF13180">
    <property type="entry name" value="PDZ_2"/>
    <property type="match status" value="1"/>
</dbReference>
<dbReference type="KEGG" id="hsd:SD1D_1586"/>
<feature type="region of interest" description="Disordered" evidence="4">
    <location>
        <begin position="69"/>
        <end position="91"/>
    </location>
</feature>
<dbReference type="InterPro" id="IPR009003">
    <property type="entry name" value="Peptidase_S1_PA"/>
</dbReference>
<accession>A0A0K8J6X0</accession>
<dbReference type="Gene3D" id="2.30.42.10">
    <property type="match status" value="1"/>
</dbReference>
<keyword evidence="5" id="KW-0472">Membrane</keyword>
<sequence>MNDQYNINNNTDSNSQNNGWQTPKEKKKKNGAGFLKVIALALICGLLAGACASGYHYFLRGGRDNQKAANLSKEEKQKENDTSKGVSDEKVLATTNTETEGIITDVSDVVEKVMPSIVSINSTDIITKYDIFFGRQFNEPVVGSGSGIIIGQSDSAILIVTNNHVIAEAEEIEIVFVDESKAQATVKGSDARSDLAILEVRINDLSKETLNTIKVARLGDSTKLKAGEMVIAIGNALGYGQSVTVGYVSALDREIEIQGIKMKLLQTDAAINPGNSGGALININGEVIGINSVKFEDILVEGMGYAIPISDAIPMINLLMNNKVQEVAEMGFLGINLESAQDVTKDLAEQFNMPMGIYINDVIKDSPAEKAGLKSGHIIVGYDDLKIETIDDLINILTYSRPGDEITLKVKERQDGEYVDKELNIVLGERP</sequence>
<dbReference type="Pfam" id="PF13365">
    <property type="entry name" value="Trypsin_2"/>
    <property type="match status" value="1"/>
</dbReference>
<dbReference type="Proteomes" id="UP000196053">
    <property type="component" value="Chromosome I"/>
</dbReference>
<keyword evidence="5" id="KW-1133">Transmembrane helix</keyword>
<reference evidence="8" key="1">
    <citation type="submission" date="2015-09" db="EMBL/GenBank/DDBJ databases">
        <authorList>
            <person name="Wibberg D."/>
        </authorList>
    </citation>
    <scope>NUCLEOTIDE SEQUENCE [LARGE SCALE GENOMIC DNA]</scope>
    <source>
        <strain evidence="8">SD1D</strain>
    </source>
</reference>
<gene>
    <name evidence="7" type="ORF">SD1D_1586</name>
</gene>
<name>A0A0K8J6X0_9FIRM</name>
<evidence type="ECO:0000256" key="5">
    <source>
        <dbReference type="SAM" id="Phobius"/>
    </source>
</evidence>
<comment type="similarity">
    <text evidence="1">Belongs to the peptidase S1C family.</text>
</comment>
<evidence type="ECO:0000256" key="2">
    <source>
        <dbReference type="ARBA" id="ARBA00022670"/>
    </source>
</evidence>
<evidence type="ECO:0000256" key="3">
    <source>
        <dbReference type="ARBA" id="ARBA00022801"/>
    </source>
</evidence>
<dbReference type="SUPFAM" id="SSF50494">
    <property type="entry name" value="Trypsin-like serine proteases"/>
    <property type="match status" value="1"/>
</dbReference>
<proteinExistence type="inferred from homology"/>
<dbReference type="InterPro" id="IPR001940">
    <property type="entry name" value="Peptidase_S1C"/>
</dbReference>
<dbReference type="InterPro" id="IPR001478">
    <property type="entry name" value="PDZ"/>
</dbReference>
<evidence type="ECO:0000313" key="8">
    <source>
        <dbReference type="Proteomes" id="UP000196053"/>
    </source>
</evidence>
<feature type="region of interest" description="Disordered" evidence="4">
    <location>
        <begin position="1"/>
        <end position="26"/>
    </location>
</feature>
<dbReference type="SMART" id="SM00228">
    <property type="entry name" value="PDZ"/>
    <property type="match status" value="1"/>
</dbReference>
<dbReference type="GO" id="GO:0004252">
    <property type="term" value="F:serine-type endopeptidase activity"/>
    <property type="evidence" value="ECO:0007669"/>
    <property type="project" value="InterPro"/>
</dbReference>
<evidence type="ECO:0000256" key="1">
    <source>
        <dbReference type="ARBA" id="ARBA00010541"/>
    </source>
</evidence>
<organism evidence="7 8">
    <name type="scientific">Herbinix luporum</name>
    <dbReference type="NCBI Taxonomy" id="1679721"/>
    <lineage>
        <taxon>Bacteria</taxon>
        <taxon>Bacillati</taxon>
        <taxon>Bacillota</taxon>
        <taxon>Clostridia</taxon>
        <taxon>Lachnospirales</taxon>
        <taxon>Lachnospiraceae</taxon>
        <taxon>Herbinix</taxon>
    </lineage>
</organism>
<feature type="transmembrane region" description="Helical" evidence="5">
    <location>
        <begin position="34"/>
        <end position="58"/>
    </location>
</feature>